<reference evidence="2 3" key="1">
    <citation type="submission" date="2018-06" db="EMBL/GenBank/DDBJ databases">
        <title>A transcriptomic atlas of mushroom development highlights an independent origin of complex multicellularity.</title>
        <authorList>
            <consortium name="DOE Joint Genome Institute"/>
            <person name="Krizsan K."/>
            <person name="Almasi E."/>
            <person name="Merenyi Z."/>
            <person name="Sahu N."/>
            <person name="Viragh M."/>
            <person name="Koszo T."/>
            <person name="Mondo S."/>
            <person name="Kiss B."/>
            <person name="Balint B."/>
            <person name="Kues U."/>
            <person name="Barry K."/>
            <person name="Hegedus J.C."/>
            <person name="Henrissat B."/>
            <person name="Johnson J."/>
            <person name="Lipzen A."/>
            <person name="Ohm R."/>
            <person name="Nagy I."/>
            <person name="Pangilinan J."/>
            <person name="Yan J."/>
            <person name="Xiong Y."/>
            <person name="Grigoriev I.V."/>
            <person name="Hibbett D.S."/>
            <person name="Nagy L.G."/>
        </authorList>
    </citation>
    <scope>NUCLEOTIDE SEQUENCE [LARGE SCALE GENOMIC DNA]</scope>
    <source>
        <strain evidence="2 3">SZMC22713</strain>
    </source>
</reference>
<dbReference type="EMBL" id="ML170218">
    <property type="protein sequence ID" value="TDL17644.1"/>
    <property type="molecule type" value="Genomic_DNA"/>
</dbReference>
<dbReference type="AlphaFoldDB" id="A0A4Y7PQJ2"/>
<keyword evidence="3" id="KW-1185">Reference proteome</keyword>
<keyword evidence="1" id="KW-1133">Transmembrane helix</keyword>
<keyword evidence="1" id="KW-0472">Membrane</keyword>
<feature type="transmembrane region" description="Helical" evidence="1">
    <location>
        <begin position="128"/>
        <end position="146"/>
    </location>
</feature>
<organism evidence="2 3">
    <name type="scientific">Rickenella mellea</name>
    <dbReference type="NCBI Taxonomy" id="50990"/>
    <lineage>
        <taxon>Eukaryota</taxon>
        <taxon>Fungi</taxon>
        <taxon>Dikarya</taxon>
        <taxon>Basidiomycota</taxon>
        <taxon>Agaricomycotina</taxon>
        <taxon>Agaricomycetes</taxon>
        <taxon>Hymenochaetales</taxon>
        <taxon>Rickenellaceae</taxon>
        <taxon>Rickenella</taxon>
    </lineage>
</organism>
<feature type="transmembrane region" description="Helical" evidence="1">
    <location>
        <begin position="207"/>
        <end position="232"/>
    </location>
</feature>
<proteinExistence type="predicted"/>
<dbReference type="VEuPathDB" id="FungiDB:BD410DRAFT_729643"/>
<feature type="transmembrane region" description="Helical" evidence="1">
    <location>
        <begin position="252"/>
        <end position="273"/>
    </location>
</feature>
<evidence type="ECO:0000313" key="3">
    <source>
        <dbReference type="Proteomes" id="UP000294933"/>
    </source>
</evidence>
<dbReference type="STRING" id="50990.A0A4Y7PQJ2"/>
<gene>
    <name evidence="2" type="ORF">BD410DRAFT_729643</name>
</gene>
<keyword evidence="1" id="KW-0812">Transmembrane</keyword>
<evidence type="ECO:0000256" key="1">
    <source>
        <dbReference type="SAM" id="Phobius"/>
    </source>
</evidence>
<feature type="transmembrane region" description="Helical" evidence="1">
    <location>
        <begin position="158"/>
        <end position="178"/>
    </location>
</feature>
<dbReference type="OrthoDB" id="3062801at2759"/>
<protein>
    <submittedName>
        <fullName evidence="2">Uncharacterized protein</fullName>
    </submittedName>
</protein>
<name>A0A4Y7PQJ2_9AGAM</name>
<dbReference type="Proteomes" id="UP000294933">
    <property type="component" value="Unassembled WGS sequence"/>
</dbReference>
<sequence length="367" mass="41215">MFWPLYRLHSREEPFVPVDPYRFLLFPASLADSLKQKHETLAHVLDQLLRQAYRHALLRLPSIYFSRVCRLFEDAEVSRPEIMRMIAGVQAGAELPAEWTPPVVSPALVRFKMSWEEFVESVMREWKTLNVVSALLLSAILTLFQIQDAANGPVTRPFALLSLIAALWSLSFGCVYILRFGTMRSMYKASQWAEEAQKTKTLMWWNVWVLLAMPAVWLAWSMIFFCIAILAYVWSTGSRTDVITGPSPRAELAPRIAVSIVFAVGLVYFALIIRTFKAYGGKRGHGHKHWDSARRAAGHGDAGGLRVNGNAASGGVRVSGEWVGGVGWGAARQERSDGGLQLQVNVERDLEKGEMAEERGRRVSPRL</sequence>
<evidence type="ECO:0000313" key="2">
    <source>
        <dbReference type="EMBL" id="TDL17644.1"/>
    </source>
</evidence>
<accession>A0A4Y7PQJ2</accession>